<dbReference type="PANTHER" id="PTHR34222">
    <property type="entry name" value="GAG_PRE-INTEGRS DOMAIN-CONTAINING PROTEIN"/>
    <property type="match status" value="1"/>
</dbReference>
<dbReference type="Proteomes" id="UP000824120">
    <property type="component" value="Chromosome 12"/>
</dbReference>
<organism evidence="2 3">
    <name type="scientific">Solanum commersonii</name>
    <name type="common">Commerson's wild potato</name>
    <name type="synonym">Commerson's nightshade</name>
    <dbReference type="NCBI Taxonomy" id="4109"/>
    <lineage>
        <taxon>Eukaryota</taxon>
        <taxon>Viridiplantae</taxon>
        <taxon>Streptophyta</taxon>
        <taxon>Embryophyta</taxon>
        <taxon>Tracheophyta</taxon>
        <taxon>Spermatophyta</taxon>
        <taxon>Magnoliopsida</taxon>
        <taxon>eudicotyledons</taxon>
        <taxon>Gunneridae</taxon>
        <taxon>Pentapetalae</taxon>
        <taxon>asterids</taxon>
        <taxon>lamiids</taxon>
        <taxon>Solanales</taxon>
        <taxon>Solanaceae</taxon>
        <taxon>Solanoideae</taxon>
        <taxon>Solaneae</taxon>
        <taxon>Solanum</taxon>
    </lineage>
</organism>
<protein>
    <recommendedName>
        <fullName evidence="4">Retrotransposon gag domain-containing protein</fullName>
    </recommendedName>
</protein>
<dbReference type="AlphaFoldDB" id="A0A9J5W652"/>
<evidence type="ECO:0000313" key="2">
    <source>
        <dbReference type="EMBL" id="KAG5570839.1"/>
    </source>
</evidence>
<evidence type="ECO:0008006" key="4">
    <source>
        <dbReference type="Google" id="ProtNLM"/>
    </source>
</evidence>
<dbReference type="OrthoDB" id="1706811at2759"/>
<comment type="caution">
    <text evidence="2">The sequence shown here is derived from an EMBL/GenBank/DDBJ whole genome shotgun (WGS) entry which is preliminary data.</text>
</comment>
<evidence type="ECO:0000313" key="3">
    <source>
        <dbReference type="Proteomes" id="UP000824120"/>
    </source>
</evidence>
<feature type="region of interest" description="Disordered" evidence="1">
    <location>
        <begin position="213"/>
        <end position="237"/>
    </location>
</feature>
<feature type="compositionally biased region" description="Polar residues" evidence="1">
    <location>
        <begin position="227"/>
        <end position="237"/>
    </location>
</feature>
<proteinExistence type="predicted"/>
<name>A0A9J5W652_SOLCO</name>
<keyword evidence="3" id="KW-1185">Reference proteome</keyword>
<accession>A0A9J5W652</accession>
<dbReference type="EMBL" id="JACXVP010000012">
    <property type="protein sequence ID" value="KAG5570839.1"/>
    <property type="molecule type" value="Genomic_DNA"/>
</dbReference>
<gene>
    <name evidence="2" type="ORF">H5410_060605</name>
</gene>
<reference evidence="2 3" key="1">
    <citation type="submission" date="2020-09" db="EMBL/GenBank/DDBJ databases">
        <title>De no assembly of potato wild relative species, Solanum commersonii.</title>
        <authorList>
            <person name="Cho K."/>
        </authorList>
    </citation>
    <scope>NUCLEOTIDE SEQUENCE [LARGE SCALE GENOMIC DNA]</scope>
    <source>
        <strain evidence="2">LZ3.2</strain>
        <tissue evidence="2">Leaf</tissue>
    </source>
</reference>
<dbReference type="PANTHER" id="PTHR34222:SF83">
    <property type="entry name" value="CCHC-TYPE DOMAIN-CONTAINING PROTEIN"/>
    <property type="match status" value="1"/>
</dbReference>
<sequence length="336" mass="37536">MWKNLKKVYSQCNHARDFELEHTLSEYKQGDKDIQSYYSGLMAIWSEQDQSFGGNLSSTGFKDVMLERKKNRVVQFLMKLSPDFEPIRANILNRKTLPDINVVFGELIREETRINNLASMDLSYTIGVAMYTSKECNRCPNTHQTKNKAYQASEAYVSQAEITPSSLDLKAVQKMIHDSVAAALPKAISSALIVAYPDSVSFLYKFENQQVQNLTSPNEDPNGITDDPSQSDACHMDNSGNSTLSHISLNTFFTDSSDNNDYSDWQPIPSDQINSSIPSLCHSELKTYAPDRYGYSPGLELPNMVNLGAVLSGLLDSFGGEGHFFIPMYGSKNVVL</sequence>
<evidence type="ECO:0000256" key="1">
    <source>
        <dbReference type="SAM" id="MobiDB-lite"/>
    </source>
</evidence>